<dbReference type="Proteomes" id="UP000092666">
    <property type="component" value="Unassembled WGS sequence"/>
</dbReference>
<dbReference type="GO" id="GO:0005634">
    <property type="term" value="C:nucleus"/>
    <property type="evidence" value="ECO:0007669"/>
    <property type="project" value="TreeGrafter"/>
</dbReference>
<keyword evidence="2" id="KW-1015">Disulfide bond</keyword>
<dbReference type="PANTHER" id="PTHR46403:SF1">
    <property type="entry name" value="TP53-REGULATED INHIBITOR OF APOPTOSIS 1"/>
    <property type="match status" value="1"/>
</dbReference>
<feature type="region of interest" description="Disordered" evidence="3">
    <location>
        <begin position="217"/>
        <end position="238"/>
    </location>
</feature>
<name>A0A1B9H2K7_9TREE</name>
<proteinExistence type="inferred from homology"/>
<evidence type="ECO:0000313" key="4">
    <source>
        <dbReference type="EMBL" id="OCF37498.1"/>
    </source>
</evidence>
<organism evidence="4 5">
    <name type="scientific">Kwoniella heveanensis BCC8398</name>
    <dbReference type="NCBI Taxonomy" id="1296120"/>
    <lineage>
        <taxon>Eukaryota</taxon>
        <taxon>Fungi</taxon>
        <taxon>Dikarya</taxon>
        <taxon>Basidiomycota</taxon>
        <taxon>Agaricomycotina</taxon>
        <taxon>Tremellomycetes</taxon>
        <taxon>Tremellales</taxon>
        <taxon>Cryptococcaceae</taxon>
        <taxon>Kwoniella</taxon>
    </lineage>
</organism>
<dbReference type="GO" id="GO:0005758">
    <property type="term" value="C:mitochondrial intermembrane space"/>
    <property type="evidence" value="ECO:0007669"/>
    <property type="project" value="TreeGrafter"/>
</dbReference>
<reference evidence="4 5" key="1">
    <citation type="submission" date="2013-07" db="EMBL/GenBank/DDBJ databases">
        <title>The Genome Sequence of Cryptococcus heveanensis BCC8398.</title>
        <authorList>
            <consortium name="The Broad Institute Genome Sequencing Platform"/>
            <person name="Cuomo C."/>
            <person name="Litvintseva A."/>
            <person name="Chen Y."/>
            <person name="Heitman J."/>
            <person name="Sun S."/>
            <person name="Springer D."/>
            <person name="Dromer F."/>
            <person name="Young S.K."/>
            <person name="Zeng Q."/>
            <person name="Gargeya S."/>
            <person name="Fitzgerald M."/>
            <person name="Abouelleil A."/>
            <person name="Alvarado L."/>
            <person name="Berlin A.M."/>
            <person name="Chapman S.B."/>
            <person name="Dewar J."/>
            <person name="Goldberg J."/>
            <person name="Griggs A."/>
            <person name="Gujja S."/>
            <person name="Hansen M."/>
            <person name="Howarth C."/>
            <person name="Imamovic A."/>
            <person name="Larimer J."/>
            <person name="McCowan C."/>
            <person name="Murphy C."/>
            <person name="Pearson M."/>
            <person name="Priest M."/>
            <person name="Roberts A."/>
            <person name="Saif S."/>
            <person name="Shea T."/>
            <person name="Sykes S."/>
            <person name="Wortman J."/>
            <person name="Nusbaum C."/>
            <person name="Birren B."/>
        </authorList>
    </citation>
    <scope>NUCLEOTIDE SEQUENCE [LARGE SCALE GENOMIC DNA]</scope>
    <source>
        <strain evidence="4 5">BCC8398</strain>
    </source>
</reference>
<feature type="compositionally biased region" description="Low complexity" evidence="3">
    <location>
        <begin position="37"/>
        <end position="64"/>
    </location>
</feature>
<comment type="similarity">
    <text evidence="1">Belongs to the TRIAP1/MDM35 family.</text>
</comment>
<feature type="compositionally biased region" description="Acidic residues" evidence="3">
    <location>
        <begin position="137"/>
        <end position="149"/>
    </location>
</feature>
<feature type="region of interest" description="Disordered" evidence="3">
    <location>
        <begin position="37"/>
        <end position="79"/>
    </location>
</feature>
<protein>
    <submittedName>
        <fullName evidence="4">Uncharacterized protein</fullName>
    </submittedName>
</protein>
<gene>
    <name evidence="4" type="ORF">I316_00622</name>
</gene>
<dbReference type="InterPro" id="IPR007918">
    <property type="entry name" value="MDM35_apoptosis"/>
</dbReference>
<evidence type="ECO:0000256" key="2">
    <source>
        <dbReference type="ARBA" id="ARBA00023157"/>
    </source>
</evidence>
<dbReference type="PANTHER" id="PTHR46403">
    <property type="entry name" value="TP53-REGULATED INHIBITOR OF APOPTOSIS 1"/>
    <property type="match status" value="1"/>
</dbReference>
<sequence length="238" mass="25388">MESLSPECTPLKHRYDSCFNAWFEGYLQPALAASASASVSTSASSSENLASASGSTSQTGAPATLRTDSTPSSAPVKKTPIITSWAHAFPTRYRRKAKPSSDPNSTSSSSSSSSTNVGGLSAGTAEPEQEHHWYDFPFDDTPSEPEYETDLPLSGGTGPGGAGIEMDIKTRARIKAEEYQRNCGKVWEEYQGCLKKSIAQNESLSALLETAREEHPLGNLDGLKGTPWDSGAHFTSTE</sequence>
<evidence type="ECO:0000256" key="3">
    <source>
        <dbReference type="SAM" id="MobiDB-lite"/>
    </source>
</evidence>
<dbReference type="GO" id="GO:0045332">
    <property type="term" value="P:phospholipid translocation"/>
    <property type="evidence" value="ECO:0007669"/>
    <property type="project" value="TreeGrafter"/>
</dbReference>
<dbReference type="GO" id="GO:1990050">
    <property type="term" value="F:phosphatidic acid transfer activity"/>
    <property type="evidence" value="ECO:0007669"/>
    <property type="project" value="TreeGrafter"/>
</dbReference>
<evidence type="ECO:0000313" key="5">
    <source>
        <dbReference type="Proteomes" id="UP000092666"/>
    </source>
</evidence>
<keyword evidence="5" id="KW-1185">Reference proteome</keyword>
<evidence type="ECO:0000256" key="1">
    <source>
        <dbReference type="ARBA" id="ARBA00006196"/>
    </source>
</evidence>
<accession>A0A1B9H2K7</accession>
<dbReference type="STRING" id="1296120.A0A1B9H2K7"/>
<dbReference type="EMBL" id="KV700122">
    <property type="protein sequence ID" value="OCF37498.1"/>
    <property type="molecule type" value="Genomic_DNA"/>
</dbReference>
<reference evidence="5" key="2">
    <citation type="submission" date="2013-12" db="EMBL/GenBank/DDBJ databases">
        <title>Evolution of pathogenesis and genome organization in the Tremellales.</title>
        <authorList>
            <person name="Cuomo C."/>
            <person name="Litvintseva A."/>
            <person name="Heitman J."/>
            <person name="Chen Y."/>
            <person name="Sun S."/>
            <person name="Springer D."/>
            <person name="Dromer F."/>
            <person name="Young S."/>
            <person name="Zeng Q."/>
            <person name="Chapman S."/>
            <person name="Gujja S."/>
            <person name="Saif S."/>
            <person name="Birren B."/>
        </authorList>
    </citation>
    <scope>NUCLEOTIDE SEQUENCE [LARGE SCALE GENOMIC DNA]</scope>
    <source>
        <strain evidence="5">BCC8398</strain>
    </source>
</reference>
<feature type="compositionally biased region" description="Low complexity" evidence="3">
    <location>
        <begin position="100"/>
        <end position="116"/>
    </location>
</feature>
<dbReference type="AlphaFoldDB" id="A0A1B9H2K7"/>
<dbReference type="Pfam" id="PF05254">
    <property type="entry name" value="UPF0203"/>
    <property type="match status" value="2"/>
</dbReference>
<dbReference type="OrthoDB" id="19091at2759"/>
<dbReference type="GO" id="GO:0005829">
    <property type="term" value="C:cytosol"/>
    <property type="evidence" value="ECO:0007669"/>
    <property type="project" value="TreeGrafter"/>
</dbReference>
<feature type="region of interest" description="Disordered" evidence="3">
    <location>
        <begin position="92"/>
        <end position="162"/>
    </location>
</feature>